<name>A0ABN7T8T1_OIKDI</name>
<sequence>MKRKLDDEIVTFDLCVIGSSTKCSVQKNDLTTDWLLGKIEEITSKNDHRLVPSMQFISIWDGNDLLRPSFQILDDLDSSKDTSLCKRGFKSGMRIEVLPHAPPCDITEEEELDFVELLLSKDFFRALRDQFLRTRWDRQIQNNIMISQESKEHGRYFISGPKSVFDHPELIDQKFLGQRIPLGDRHLMRSFIAGNSRKTPEAKYYFEDDLSFIKQLMLDDGFTLKEWNDVVDTAPEKIFYDRFNDHTLIE</sequence>
<gene>
    <name evidence="1" type="ORF">OKIOD_LOCUS15102</name>
</gene>
<proteinExistence type="predicted"/>
<dbReference type="Proteomes" id="UP001158576">
    <property type="component" value="Chromosome 2"/>
</dbReference>
<evidence type="ECO:0000313" key="1">
    <source>
        <dbReference type="EMBL" id="CAG5112081.1"/>
    </source>
</evidence>
<organism evidence="1 2">
    <name type="scientific">Oikopleura dioica</name>
    <name type="common">Tunicate</name>
    <dbReference type="NCBI Taxonomy" id="34765"/>
    <lineage>
        <taxon>Eukaryota</taxon>
        <taxon>Metazoa</taxon>
        <taxon>Chordata</taxon>
        <taxon>Tunicata</taxon>
        <taxon>Appendicularia</taxon>
        <taxon>Copelata</taxon>
        <taxon>Oikopleuridae</taxon>
        <taxon>Oikopleura</taxon>
    </lineage>
</organism>
<accession>A0ABN7T8T1</accession>
<keyword evidence="2" id="KW-1185">Reference proteome</keyword>
<protein>
    <submittedName>
        <fullName evidence="1">Oidioi.mRNA.OKI2018_I69.chr2.g6337.t1.cds</fullName>
    </submittedName>
</protein>
<evidence type="ECO:0000313" key="2">
    <source>
        <dbReference type="Proteomes" id="UP001158576"/>
    </source>
</evidence>
<dbReference type="EMBL" id="OU015567">
    <property type="protein sequence ID" value="CAG5112081.1"/>
    <property type="molecule type" value="Genomic_DNA"/>
</dbReference>
<reference evidence="1 2" key="1">
    <citation type="submission" date="2021-04" db="EMBL/GenBank/DDBJ databases">
        <authorList>
            <person name="Bliznina A."/>
        </authorList>
    </citation>
    <scope>NUCLEOTIDE SEQUENCE [LARGE SCALE GENOMIC DNA]</scope>
</reference>